<evidence type="ECO:0000256" key="4">
    <source>
        <dbReference type="ARBA" id="ARBA00023242"/>
    </source>
</evidence>
<dbReference type="PANTHER" id="PTHR22652:SF0">
    <property type="entry name" value="NUCLEOPORIN NUP43"/>
    <property type="match status" value="1"/>
</dbReference>
<evidence type="ECO:0000256" key="5">
    <source>
        <dbReference type="PROSITE-ProRule" id="PRU00221"/>
    </source>
</evidence>
<dbReference type="InterPro" id="IPR036322">
    <property type="entry name" value="WD40_repeat_dom_sf"/>
</dbReference>
<evidence type="ECO:0000256" key="2">
    <source>
        <dbReference type="ARBA" id="ARBA00022574"/>
    </source>
</evidence>
<dbReference type="InterPro" id="IPR015943">
    <property type="entry name" value="WD40/YVTN_repeat-like_dom_sf"/>
</dbReference>
<evidence type="ECO:0000313" key="6">
    <source>
        <dbReference type="EMBL" id="CAG6615231.1"/>
    </source>
</evidence>
<keyword evidence="4" id="KW-0539">Nucleus</keyword>
<organism evidence="6">
    <name type="scientific">Cacopsylla melanoneura</name>
    <dbReference type="NCBI Taxonomy" id="428564"/>
    <lineage>
        <taxon>Eukaryota</taxon>
        <taxon>Metazoa</taxon>
        <taxon>Ecdysozoa</taxon>
        <taxon>Arthropoda</taxon>
        <taxon>Hexapoda</taxon>
        <taxon>Insecta</taxon>
        <taxon>Pterygota</taxon>
        <taxon>Neoptera</taxon>
        <taxon>Paraneoptera</taxon>
        <taxon>Hemiptera</taxon>
        <taxon>Sternorrhyncha</taxon>
        <taxon>Psylloidea</taxon>
        <taxon>Psyllidae</taxon>
        <taxon>Psyllinae</taxon>
        <taxon>Cacopsylla</taxon>
    </lineage>
</organism>
<evidence type="ECO:0000256" key="3">
    <source>
        <dbReference type="ARBA" id="ARBA00022737"/>
    </source>
</evidence>
<comment type="subcellular location">
    <subcellularLocation>
        <location evidence="1">Nucleus</location>
    </subcellularLocation>
</comment>
<sequence length="381" mass="42677">MEAKTVMCSYLSRKMSKVRWQPNDDLPCSKFLTGSWGEPSQPLPNIEEVQGNAVQLWKYVPNMEPIPLCTMEHPGDVTELKFLDTETFLVSSSHGSLQLGQVENDKDETFYNIKSLNSWANIHSFKNGAPSSLTSFARSKNGVVTVGDDGKLAVIALDNPTPLFSIEDPFNSSLKCVSFINHKSFITGNSLGNLKVWDVSGGKPQSVFNLPSTLKLVSINFIQQKPSQQHLLFVGSDDGSITVWDMRNTENPIILNTSHNESGNVILFYFQCRNFSFIRGTQLMINLFLILFPVSELQFHPENPNHFFTCSSLGELWHWDMKQDSSLQQWCGDTLNERLNVTALAEPLYLPLNSLDVVAESVITTCDNEATYIISKPLSLL</sequence>
<keyword evidence="3" id="KW-0677">Repeat</keyword>
<accession>A0A8D8PV20</accession>
<dbReference type="SMART" id="SM00320">
    <property type="entry name" value="WD40"/>
    <property type="match status" value="5"/>
</dbReference>
<dbReference type="PANTHER" id="PTHR22652">
    <property type="entry name" value="NUCLEOPORIN NUP43"/>
    <property type="match status" value="1"/>
</dbReference>
<evidence type="ECO:0000256" key="1">
    <source>
        <dbReference type="ARBA" id="ARBA00004123"/>
    </source>
</evidence>
<dbReference type="EMBL" id="HBUF01032300">
    <property type="protein sequence ID" value="CAG6615231.1"/>
    <property type="molecule type" value="Transcribed_RNA"/>
</dbReference>
<proteinExistence type="predicted"/>
<dbReference type="SUPFAM" id="SSF50978">
    <property type="entry name" value="WD40 repeat-like"/>
    <property type="match status" value="1"/>
</dbReference>
<dbReference type="AlphaFoldDB" id="A0A8D8PV20"/>
<dbReference type="GO" id="GO:0031080">
    <property type="term" value="C:nuclear pore outer ring"/>
    <property type="evidence" value="ECO:0007669"/>
    <property type="project" value="TreeGrafter"/>
</dbReference>
<protein>
    <submittedName>
        <fullName evidence="6">Nucleoporin Nup43</fullName>
    </submittedName>
</protein>
<dbReference type="Pfam" id="PF00400">
    <property type="entry name" value="WD40"/>
    <property type="match status" value="1"/>
</dbReference>
<feature type="repeat" description="WD" evidence="5">
    <location>
        <begin position="231"/>
        <end position="254"/>
    </location>
</feature>
<name>A0A8D8PV20_9HEMI</name>
<dbReference type="InterPro" id="IPR001680">
    <property type="entry name" value="WD40_rpt"/>
</dbReference>
<dbReference type="Gene3D" id="2.130.10.10">
    <property type="entry name" value="YVTN repeat-like/Quinoprotein amine dehydrogenase"/>
    <property type="match status" value="1"/>
</dbReference>
<dbReference type="PROSITE" id="PS50082">
    <property type="entry name" value="WD_REPEATS_2"/>
    <property type="match status" value="1"/>
</dbReference>
<reference evidence="6" key="1">
    <citation type="submission" date="2021-05" db="EMBL/GenBank/DDBJ databases">
        <authorList>
            <person name="Alioto T."/>
            <person name="Alioto T."/>
            <person name="Gomez Garrido J."/>
        </authorList>
    </citation>
    <scope>NUCLEOTIDE SEQUENCE</scope>
</reference>
<keyword evidence="2 5" id="KW-0853">WD repeat</keyword>